<feature type="compositionally biased region" description="Polar residues" evidence="1">
    <location>
        <begin position="116"/>
        <end position="127"/>
    </location>
</feature>
<dbReference type="EMBL" id="JAYKXN010000001">
    <property type="protein sequence ID" value="KAK7318209.1"/>
    <property type="molecule type" value="Genomic_DNA"/>
</dbReference>
<protein>
    <submittedName>
        <fullName evidence="2">Uncharacterized protein</fullName>
    </submittedName>
</protein>
<dbReference type="AlphaFoldDB" id="A0AAN9KJ99"/>
<keyword evidence="3" id="KW-1185">Reference proteome</keyword>
<feature type="compositionally biased region" description="Polar residues" evidence="1">
    <location>
        <begin position="54"/>
        <end position="90"/>
    </location>
</feature>
<accession>A0AAN9KJ99</accession>
<dbReference type="Proteomes" id="UP001359559">
    <property type="component" value="Unassembled WGS sequence"/>
</dbReference>
<feature type="region of interest" description="Disordered" evidence="1">
    <location>
        <begin position="54"/>
        <end position="127"/>
    </location>
</feature>
<gene>
    <name evidence="2" type="ORF">RJT34_02908</name>
</gene>
<comment type="caution">
    <text evidence="2">The sequence shown here is derived from an EMBL/GenBank/DDBJ whole genome shotgun (WGS) entry which is preliminary data.</text>
</comment>
<proteinExistence type="predicted"/>
<reference evidence="2 3" key="1">
    <citation type="submission" date="2024-01" db="EMBL/GenBank/DDBJ databases">
        <title>The genomes of 5 underutilized Papilionoideae crops provide insights into root nodulation and disease resistance.</title>
        <authorList>
            <person name="Yuan L."/>
        </authorList>
    </citation>
    <scope>NUCLEOTIDE SEQUENCE [LARGE SCALE GENOMIC DNA]</scope>
    <source>
        <strain evidence="2">LY-2023</strain>
        <tissue evidence="2">Leaf</tissue>
    </source>
</reference>
<sequence>MNSNGRVFVSRHIVFNEDCFPFHDGFLNTKKPADVLIEPTSFFYPFLPAGTSNGQEINADQEFYPNNFNSNSQQHASQEDNNVQSSSVSPTLVRDQTNKEEGSNTTLRIMAEESNNDVAATSSKYTE</sequence>
<name>A0AAN9KJ99_CLITE</name>
<evidence type="ECO:0000256" key="1">
    <source>
        <dbReference type="SAM" id="MobiDB-lite"/>
    </source>
</evidence>
<evidence type="ECO:0000313" key="2">
    <source>
        <dbReference type="EMBL" id="KAK7318209.1"/>
    </source>
</evidence>
<evidence type="ECO:0000313" key="3">
    <source>
        <dbReference type="Proteomes" id="UP001359559"/>
    </source>
</evidence>
<organism evidence="2 3">
    <name type="scientific">Clitoria ternatea</name>
    <name type="common">Butterfly pea</name>
    <dbReference type="NCBI Taxonomy" id="43366"/>
    <lineage>
        <taxon>Eukaryota</taxon>
        <taxon>Viridiplantae</taxon>
        <taxon>Streptophyta</taxon>
        <taxon>Embryophyta</taxon>
        <taxon>Tracheophyta</taxon>
        <taxon>Spermatophyta</taxon>
        <taxon>Magnoliopsida</taxon>
        <taxon>eudicotyledons</taxon>
        <taxon>Gunneridae</taxon>
        <taxon>Pentapetalae</taxon>
        <taxon>rosids</taxon>
        <taxon>fabids</taxon>
        <taxon>Fabales</taxon>
        <taxon>Fabaceae</taxon>
        <taxon>Papilionoideae</taxon>
        <taxon>50 kb inversion clade</taxon>
        <taxon>NPAAA clade</taxon>
        <taxon>indigoferoid/millettioid clade</taxon>
        <taxon>Phaseoleae</taxon>
        <taxon>Clitoria</taxon>
    </lineage>
</organism>